<protein>
    <submittedName>
        <fullName evidence="2">Uncharacterized protein</fullName>
    </submittedName>
</protein>
<dbReference type="Proteomes" id="UP001321749">
    <property type="component" value="Unassembled WGS sequence"/>
</dbReference>
<sequence length="210" mass="23031">MSNNTFKLSAGPDTDIWRKPPSKDIFNAPHTKPETKPLGSFRSATVTIPSKSYTHQYDQSGLLLTFSRPPSGSSSSSSSQSPSPEKWIKVGVEYYNSVPRFSVVACDAWADWSVAPLAIEPGNEWVTLSVEKEGDSKGLSLWVYQVLDGGKRKEPVREICWVFGGGNTLGKGEADEEEWELSVSAMAARPAQGNIGHLEIEGKDLIVKWE</sequence>
<gene>
    <name evidence="2" type="ORF">QBC42DRAFT_264674</name>
</gene>
<dbReference type="Gene3D" id="2.60.120.200">
    <property type="match status" value="1"/>
</dbReference>
<dbReference type="PANTHER" id="PTHR35332:SF2">
    <property type="entry name" value="REGULATION OF ENOLASE PROTEIN 1"/>
    <property type="match status" value="1"/>
</dbReference>
<comment type="caution">
    <text evidence="2">The sequence shown here is derived from an EMBL/GenBank/DDBJ whole genome shotgun (WGS) entry which is preliminary data.</text>
</comment>
<proteinExistence type="predicted"/>
<organism evidence="2 3">
    <name type="scientific">Cladorrhinum samala</name>
    <dbReference type="NCBI Taxonomy" id="585594"/>
    <lineage>
        <taxon>Eukaryota</taxon>
        <taxon>Fungi</taxon>
        <taxon>Dikarya</taxon>
        <taxon>Ascomycota</taxon>
        <taxon>Pezizomycotina</taxon>
        <taxon>Sordariomycetes</taxon>
        <taxon>Sordariomycetidae</taxon>
        <taxon>Sordariales</taxon>
        <taxon>Podosporaceae</taxon>
        <taxon>Cladorrhinum</taxon>
    </lineage>
</organism>
<evidence type="ECO:0000313" key="3">
    <source>
        <dbReference type="Proteomes" id="UP001321749"/>
    </source>
</evidence>
<dbReference type="Pfam" id="PF07081">
    <property type="entry name" value="DUF1349"/>
    <property type="match status" value="1"/>
</dbReference>
<keyword evidence="3" id="KW-1185">Reference proteome</keyword>
<dbReference type="InterPro" id="IPR009784">
    <property type="entry name" value="DUF1349"/>
</dbReference>
<reference evidence="2" key="1">
    <citation type="journal article" date="2023" name="Mol. Phylogenet. Evol.">
        <title>Genome-scale phylogeny and comparative genomics of the fungal order Sordariales.</title>
        <authorList>
            <person name="Hensen N."/>
            <person name="Bonometti L."/>
            <person name="Westerberg I."/>
            <person name="Brannstrom I.O."/>
            <person name="Guillou S."/>
            <person name="Cros-Aarteil S."/>
            <person name="Calhoun S."/>
            <person name="Haridas S."/>
            <person name="Kuo A."/>
            <person name="Mondo S."/>
            <person name="Pangilinan J."/>
            <person name="Riley R."/>
            <person name="LaButti K."/>
            <person name="Andreopoulos B."/>
            <person name="Lipzen A."/>
            <person name="Chen C."/>
            <person name="Yan M."/>
            <person name="Daum C."/>
            <person name="Ng V."/>
            <person name="Clum A."/>
            <person name="Steindorff A."/>
            <person name="Ohm R.A."/>
            <person name="Martin F."/>
            <person name="Silar P."/>
            <person name="Natvig D.O."/>
            <person name="Lalanne C."/>
            <person name="Gautier V."/>
            <person name="Ament-Velasquez S.L."/>
            <person name="Kruys A."/>
            <person name="Hutchinson M.I."/>
            <person name="Powell A.J."/>
            <person name="Barry K."/>
            <person name="Miller A.N."/>
            <person name="Grigoriev I.V."/>
            <person name="Debuchy R."/>
            <person name="Gladieux P."/>
            <person name="Hiltunen Thoren M."/>
            <person name="Johannesson H."/>
        </authorList>
    </citation>
    <scope>NUCLEOTIDE SEQUENCE</scope>
    <source>
        <strain evidence="2">PSN324</strain>
    </source>
</reference>
<dbReference type="PANTHER" id="PTHR35332">
    <property type="entry name" value="REGULATION OF ENOLASE PROTEIN 1"/>
    <property type="match status" value="1"/>
</dbReference>
<evidence type="ECO:0000256" key="1">
    <source>
        <dbReference type="SAM" id="MobiDB-lite"/>
    </source>
</evidence>
<name>A0AAV9HSU6_9PEZI</name>
<feature type="region of interest" description="Disordered" evidence="1">
    <location>
        <begin position="1"/>
        <end position="43"/>
    </location>
</feature>
<evidence type="ECO:0000313" key="2">
    <source>
        <dbReference type="EMBL" id="KAK4463945.1"/>
    </source>
</evidence>
<dbReference type="AlphaFoldDB" id="A0AAV9HSU6"/>
<reference evidence="2" key="2">
    <citation type="submission" date="2023-06" db="EMBL/GenBank/DDBJ databases">
        <authorList>
            <consortium name="Lawrence Berkeley National Laboratory"/>
            <person name="Mondo S.J."/>
            <person name="Hensen N."/>
            <person name="Bonometti L."/>
            <person name="Westerberg I."/>
            <person name="Brannstrom I.O."/>
            <person name="Guillou S."/>
            <person name="Cros-Aarteil S."/>
            <person name="Calhoun S."/>
            <person name="Haridas S."/>
            <person name="Kuo A."/>
            <person name="Pangilinan J."/>
            <person name="Riley R."/>
            <person name="Labutti K."/>
            <person name="Andreopoulos B."/>
            <person name="Lipzen A."/>
            <person name="Chen C."/>
            <person name="Yanf M."/>
            <person name="Daum C."/>
            <person name="Ng V."/>
            <person name="Clum A."/>
            <person name="Steindorff A."/>
            <person name="Ohm R."/>
            <person name="Martin F."/>
            <person name="Silar P."/>
            <person name="Natvig D."/>
            <person name="Lalanne C."/>
            <person name="Gautier V."/>
            <person name="Ament-Velasquez S.L."/>
            <person name="Kruys A."/>
            <person name="Hutchinson M.I."/>
            <person name="Powell A.J."/>
            <person name="Barry K."/>
            <person name="Miller A.N."/>
            <person name="Grigoriev I.V."/>
            <person name="Debuchy R."/>
            <person name="Gladieux P."/>
            <person name="Thoren M.H."/>
            <person name="Johannesson H."/>
        </authorList>
    </citation>
    <scope>NUCLEOTIDE SEQUENCE</scope>
    <source>
        <strain evidence="2">PSN324</strain>
    </source>
</reference>
<accession>A0AAV9HSU6</accession>
<dbReference type="EMBL" id="MU864954">
    <property type="protein sequence ID" value="KAK4463945.1"/>
    <property type="molecule type" value="Genomic_DNA"/>
</dbReference>